<dbReference type="GO" id="GO:0046983">
    <property type="term" value="F:protein dimerization activity"/>
    <property type="evidence" value="ECO:0007669"/>
    <property type="project" value="InterPro"/>
</dbReference>
<feature type="domain" description="GAF" evidence="6">
    <location>
        <begin position="25"/>
        <end position="180"/>
    </location>
</feature>
<evidence type="ECO:0000313" key="8">
    <source>
        <dbReference type="EMBL" id="TCP21057.1"/>
    </source>
</evidence>
<dbReference type="InterPro" id="IPR011712">
    <property type="entry name" value="Sig_transdc_His_kin_sub3_dim/P"/>
</dbReference>
<sequence>MSKHFENSDLLTLKVIAETLNRSNDLQDMLQSVLEKLLDVTGLTTGWVFMINEQPKFTLIASHHIPPALAWENQKPMCEGRCFCLNKYWDGKLNQPVNIIECKRLEDALKYDWGDTQGLTHHATVPLTAGGERFGILNVAAPNKTHFSDEELTLLQSVAYQIGTAVKRTMESAGLYRKKRELALIEERNRLARDLHDSVSQKLFSLSLTARGLKEHLSEEAGVVKESLDHMQEMSKEALREMRSLIWQLRPSGVEEGIMTGLKKYAEHLGLAVVGCVEGVYDLPRIAEEALWRIGQEAINNVRKHAQTDQIGMKLESSAGEITLEITDNGCGFDYNPEMPLGTLGLRGMKERAEMFAGILHIKSKKGDGTRITVTFPYKGRETDGN</sequence>
<evidence type="ECO:0000256" key="5">
    <source>
        <dbReference type="ARBA" id="ARBA00023012"/>
    </source>
</evidence>
<gene>
    <name evidence="8" type="ORF">EV207_1467</name>
</gene>
<comment type="catalytic activity">
    <reaction evidence="1">
        <text>ATP + protein L-histidine = ADP + protein N-phospho-L-histidine.</text>
        <dbReference type="EC" id="2.7.13.3"/>
    </reaction>
</comment>
<keyword evidence="3" id="KW-0808">Transferase</keyword>
<name>A0A4R2NI30_9BACL</name>
<keyword evidence="9" id="KW-1185">Reference proteome</keyword>
<evidence type="ECO:0000259" key="6">
    <source>
        <dbReference type="SMART" id="SM00065"/>
    </source>
</evidence>
<dbReference type="GO" id="GO:0000155">
    <property type="term" value="F:phosphorelay sensor kinase activity"/>
    <property type="evidence" value="ECO:0007669"/>
    <property type="project" value="InterPro"/>
</dbReference>
<evidence type="ECO:0000313" key="9">
    <source>
        <dbReference type="Proteomes" id="UP000295416"/>
    </source>
</evidence>
<evidence type="ECO:0000256" key="2">
    <source>
        <dbReference type="ARBA" id="ARBA00012438"/>
    </source>
</evidence>
<dbReference type="SMART" id="SM00065">
    <property type="entry name" value="GAF"/>
    <property type="match status" value="1"/>
</dbReference>
<dbReference type="Gene3D" id="3.30.565.10">
    <property type="entry name" value="Histidine kinase-like ATPase, C-terminal domain"/>
    <property type="match status" value="1"/>
</dbReference>
<dbReference type="Pfam" id="PF13185">
    <property type="entry name" value="GAF_2"/>
    <property type="match status" value="1"/>
</dbReference>
<protein>
    <recommendedName>
        <fullName evidence="2">histidine kinase</fullName>
        <ecNumber evidence="2">2.7.13.3</ecNumber>
    </recommendedName>
</protein>
<dbReference type="OrthoDB" id="9795828at2"/>
<keyword evidence="5" id="KW-0902">Two-component regulatory system</keyword>
<feature type="domain" description="Histidine kinase/HSP90-like ATPase" evidence="7">
    <location>
        <begin position="286"/>
        <end position="380"/>
    </location>
</feature>
<dbReference type="Gene3D" id="1.20.5.1930">
    <property type="match status" value="1"/>
</dbReference>
<comment type="caution">
    <text evidence="8">The sequence shown here is derived from an EMBL/GenBank/DDBJ whole genome shotgun (WGS) entry which is preliminary data.</text>
</comment>
<reference evidence="8 9" key="1">
    <citation type="submission" date="2019-03" db="EMBL/GenBank/DDBJ databases">
        <title>Genomic Encyclopedia of Type Strains, Phase IV (KMG-IV): sequencing the most valuable type-strain genomes for metagenomic binning, comparative biology and taxonomic classification.</title>
        <authorList>
            <person name="Goeker M."/>
        </authorList>
    </citation>
    <scope>NUCLEOTIDE SEQUENCE [LARGE SCALE GENOMIC DNA]</scope>
    <source>
        <strain evidence="8 9">DSM 19377</strain>
    </source>
</reference>
<dbReference type="InterPro" id="IPR003594">
    <property type="entry name" value="HATPase_dom"/>
</dbReference>
<dbReference type="PANTHER" id="PTHR24421:SF40">
    <property type="entry name" value="SENSOR HISTIDINE KINASE YHCY"/>
    <property type="match status" value="1"/>
</dbReference>
<organism evidence="8 9">
    <name type="scientific">Scopulibacillus darangshiensis</name>
    <dbReference type="NCBI Taxonomy" id="442528"/>
    <lineage>
        <taxon>Bacteria</taxon>
        <taxon>Bacillati</taxon>
        <taxon>Bacillota</taxon>
        <taxon>Bacilli</taxon>
        <taxon>Bacillales</taxon>
        <taxon>Sporolactobacillaceae</taxon>
        <taxon>Scopulibacillus</taxon>
    </lineage>
</organism>
<dbReference type="AlphaFoldDB" id="A0A4R2NI30"/>
<evidence type="ECO:0000256" key="1">
    <source>
        <dbReference type="ARBA" id="ARBA00000085"/>
    </source>
</evidence>
<accession>A0A4R2NI30</accession>
<dbReference type="GO" id="GO:0016020">
    <property type="term" value="C:membrane"/>
    <property type="evidence" value="ECO:0007669"/>
    <property type="project" value="InterPro"/>
</dbReference>
<dbReference type="SUPFAM" id="SSF55874">
    <property type="entry name" value="ATPase domain of HSP90 chaperone/DNA topoisomerase II/histidine kinase"/>
    <property type="match status" value="1"/>
</dbReference>
<dbReference type="Pfam" id="PF02518">
    <property type="entry name" value="HATPase_c"/>
    <property type="match status" value="1"/>
</dbReference>
<dbReference type="EMBL" id="SLXK01000046">
    <property type="protein sequence ID" value="TCP21057.1"/>
    <property type="molecule type" value="Genomic_DNA"/>
</dbReference>
<dbReference type="Pfam" id="PF07730">
    <property type="entry name" value="HisKA_3"/>
    <property type="match status" value="1"/>
</dbReference>
<evidence type="ECO:0000256" key="4">
    <source>
        <dbReference type="ARBA" id="ARBA00022777"/>
    </source>
</evidence>
<evidence type="ECO:0000259" key="7">
    <source>
        <dbReference type="SMART" id="SM00387"/>
    </source>
</evidence>
<evidence type="ECO:0000256" key="3">
    <source>
        <dbReference type="ARBA" id="ARBA00022679"/>
    </source>
</evidence>
<dbReference type="CDD" id="cd16917">
    <property type="entry name" value="HATPase_UhpB-NarQ-NarX-like"/>
    <property type="match status" value="1"/>
</dbReference>
<dbReference type="SUPFAM" id="SSF55781">
    <property type="entry name" value="GAF domain-like"/>
    <property type="match status" value="1"/>
</dbReference>
<dbReference type="PANTHER" id="PTHR24421">
    <property type="entry name" value="NITRATE/NITRITE SENSOR PROTEIN NARX-RELATED"/>
    <property type="match status" value="1"/>
</dbReference>
<dbReference type="InterPro" id="IPR036890">
    <property type="entry name" value="HATPase_C_sf"/>
</dbReference>
<dbReference type="Gene3D" id="3.30.450.40">
    <property type="match status" value="1"/>
</dbReference>
<dbReference type="InterPro" id="IPR050482">
    <property type="entry name" value="Sensor_HK_TwoCompSys"/>
</dbReference>
<proteinExistence type="predicted"/>
<dbReference type="Proteomes" id="UP000295416">
    <property type="component" value="Unassembled WGS sequence"/>
</dbReference>
<dbReference type="InterPro" id="IPR003018">
    <property type="entry name" value="GAF"/>
</dbReference>
<dbReference type="SMART" id="SM00387">
    <property type="entry name" value="HATPase_c"/>
    <property type="match status" value="1"/>
</dbReference>
<dbReference type="InterPro" id="IPR029016">
    <property type="entry name" value="GAF-like_dom_sf"/>
</dbReference>
<dbReference type="RefSeq" id="WP_132747868.1">
    <property type="nucleotide sequence ID" value="NZ_SLXK01000046.1"/>
</dbReference>
<keyword evidence="4 8" id="KW-0418">Kinase</keyword>
<dbReference type="EC" id="2.7.13.3" evidence="2"/>